<name>A0A9W6XD12_9STRA</name>
<feature type="region of interest" description="Disordered" evidence="1">
    <location>
        <begin position="21"/>
        <end position="138"/>
    </location>
</feature>
<sequence>MVVSHYVRHISLKYVLKSATARAGTSSGKVMITPPLAPSPARRASPRHLMRHQTPSPASQPPRSTPRSHARSPGVQYSPYPQRTPRRLWVSESPAARSPWSDQASDGSRSERYLSGSTEGSARSTAQDRERPPVGVKPGRKPGPIWCLCRKVDPLKTHGPMECLACHIGSGKPQINIVHHVLECPLF</sequence>
<gene>
    <name evidence="2" type="ORF">Pfra01_000972500</name>
</gene>
<keyword evidence="3" id="KW-1185">Reference proteome</keyword>
<evidence type="ECO:0000313" key="3">
    <source>
        <dbReference type="Proteomes" id="UP001165121"/>
    </source>
</evidence>
<feature type="compositionally biased region" description="Polar residues" evidence="1">
    <location>
        <begin position="115"/>
        <end position="125"/>
    </location>
</feature>
<accession>A0A9W6XD12</accession>
<dbReference type="Proteomes" id="UP001165121">
    <property type="component" value="Unassembled WGS sequence"/>
</dbReference>
<dbReference type="EMBL" id="BSXT01000907">
    <property type="protein sequence ID" value="GMF36057.1"/>
    <property type="molecule type" value="Genomic_DNA"/>
</dbReference>
<proteinExistence type="predicted"/>
<comment type="caution">
    <text evidence="2">The sequence shown here is derived from an EMBL/GenBank/DDBJ whole genome shotgun (WGS) entry which is preliminary data.</text>
</comment>
<evidence type="ECO:0000313" key="2">
    <source>
        <dbReference type="EMBL" id="GMF36057.1"/>
    </source>
</evidence>
<organism evidence="2 3">
    <name type="scientific">Phytophthora fragariaefolia</name>
    <dbReference type="NCBI Taxonomy" id="1490495"/>
    <lineage>
        <taxon>Eukaryota</taxon>
        <taxon>Sar</taxon>
        <taxon>Stramenopiles</taxon>
        <taxon>Oomycota</taxon>
        <taxon>Peronosporomycetes</taxon>
        <taxon>Peronosporales</taxon>
        <taxon>Peronosporaceae</taxon>
        <taxon>Phytophthora</taxon>
    </lineage>
</organism>
<reference evidence="2" key="1">
    <citation type="submission" date="2023-04" db="EMBL/GenBank/DDBJ databases">
        <title>Phytophthora fragariaefolia NBRC 109709.</title>
        <authorList>
            <person name="Ichikawa N."/>
            <person name="Sato H."/>
            <person name="Tonouchi N."/>
        </authorList>
    </citation>
    <scope>NUCLEOTIDE SEQUENCE</scope>
    <source>
        <strain evidence="2">NBRC 109709</strain>
    </source>
</reference>
<protein>
    <submittedName>
        <fullName evidence="2">Unnamed protein product</fullName>
    </submittedName>
</protein>
<dbReference type="AlphaFoldDB" id="A0A9W6XD12"/>
<dbReference type="OrthoDB" id="133033at2759"/>
<evidence type="ECO:0000256" key="1">
    <source>
        <dbReference type="SAM" id="MobiDB-lite"/>
    </source>
</evidence>